<sequence>MLLFIMNVDIVLAPVKMFVVPNSDPAISADRWTRGVGLSGPTPRPYLPRNQPKGRLPLSKALPIMQPAEA</sequence>
<comment type="caution">
    <text evidence="2">The sequence shown here is derived from an EMBL/GenBank/DDBJ whole genome shotgun (WGS) entry which is preliminary data.</text>
</comment>
<organism evidence="2 3">
    <name type="scientific">Allohahella marinimesophila</name>
    <dbReference type="NCBI Taxonomy" id="1054972"/>
    <lineage>
        <taxon>Bacteria</taxon>
        <taxon>Pseudomonadati</taxon>
        <taxon>Pseudomonadota</taxon>
        <taxon>Gammaproteobacteria</taxon>
        <taxon>Oceanospirillales</taxon>
        <taxon>Hahellaceae</taxon>
        <taxon>Allohahella</taxon>
    </lineage>
</organism>
<evidence type="ECO:0000313" key="2">
    <source>
        <dbReference type="EMBL" id="GAA3970013.1"/>
    </source>
</evidence>
<reference evidence="3" key="1">
    <citation type="journal article" date="2019" name="Int. J. Syst. Evol. Microbiol.">
        <title>The Global Catalogue of Microorganisms (GCM) 10K type strain sequencing project: providing services to taxonomists for standard genome sequencing and annotation.</title>
        <authorList>
            <consortium name="The Broad Institute Genomics Platform"/>
            <consortium name="The Broad Institute Genome Sequencing Center for Infectious Disease"/>
            <person name="Wu L."/>
            <person name="Ma J."/>
        </authorList>
    </citation>
    <scope>NUCLEOTIDE SEQUENCE [LARGE SCALE GENOMIC DNA]</scope>
    <source>
        <strain evidence="3">JCM 17555</strain>
    </source>
</reference>
<evidence type="ECO:0000313" key="3">
    <source>
        <dbReference type="Proteomes" id="UP001501337"/>
    </source>
</evidence>
<protein>
    <submittedName>
        <fullName evidence="2">Uncharacterized protein</fullName>
    </submittedName>
</protein>
<dbReference type="Proteomes" id="UP001501337">
    <property type="component" value="Unassembled WGS sequence"/>
</dbReference>
<gene>
    <name evidence="2" type="ORF">GCM10022278_29620</name>
</gene>
<feature type="region of interest" description="Disordered" evidence="1">
    <location>
        <begin position="34"/>
        <end position="55"/>
    </location>
</feature>
<name>A0ABP7PRG2_9GAMM</name>
<keyword evidence="3" id="KW-1185">Reference proteome</keyword>
<proteinExistence type="predicted"/>
<accession>A0ABP7PRG2</accession>
<dbReference type="EMBL" id="BAABBO010000012">
    <property type="protein sequence ID" value="GAA3970013.1"/>
    <property type="molecule type" value="Genomic_DNA"/>
</dbReference>
<evidence type="ECO:0000256" key="1">
    <source>
        <dbReference type="SAM" id="MobiDB-lite"/>
    </source>
</evidence>